<evidence type="ECO:0000259" key="3">
    <source>
        <dbReference type="PROSITE" id="PS51736"/>
    </source>
</evidence>
<dbReference type="GO" id="GO:0000150">
    <property type="term" value="F:DNA strand exchange activity"/>
    <property type="evidence" value="ECO:0007669"/>
    <property type="project" value="InterPro"/>
</dbReference>
<keyword evidence="2" id="KW-0233">DNA recombination</keyword>
<dbReference type="SMART" id="SM00857">
    <property type="entry name" value="Resolvase"/>
    <property type="match status" value="1"/>
</dbReference>
<dbReference type="PANTHER" id="PTHR30461">
    <property type="entry name" value="DNA-INVERTASE FROM LAMBDOID PROPHAGE"/>
    <property type="match status" value="1"/>
</dbReference>
<dbReference type="CDD" id="cd00338">
    <property type="entry name" value="Ser_Recombinase"/>
    <property type="match status" value="1"/>
</dbReference>
<dbReference type="PANTHER" id="PTHR30461:SF2">
    <property type="entry name" value="SERINE RECOMBINASE PINE-RELATED"/>
    <property type="match status" value="1"/>
</dbReference>
<keyword evidence="1" id="KW-0238">DNA-binding</keyword>
<keyword evidence="5" id="KW-1185">Reference proteome</keyword>
<evidence type="ECO:0000256" key="2">
    <source>
        <dbReference type="ARBA" id="ARBA00023172"/>
    </source>
</evidence>
<dbReference type="OrthoDB" id="2290206at2"/>
<dbReference type="Proteomes" id="UP000184480">
    <property type="component" value="Unassembled WGS sequence"/>
</dbReference>
<dbReference type="Gene3D" id="3.40.50.1390">
    <property type="entry name" value="Resolvase, N-terminal catalytic domain"/>
    <property type="match status" value="1"/>
</dbReference>
<evidence type="ECO:0000256" key="1">
    <source>
        <dbReference type="ARBA" id="ARBA00023125"/>
    </source>
</evidence>
<dbReference type="InterPro" id="IPR006119">
    <property type="entry name" value="Resolv_N"/>
</dbReference>
<feature type="domain" description="Resolvase/invertase-type recombinase catalytic" evidence="3">
    <location>
        <begin position="5"/>
        <end position="141"/>
    </location>
</feature>
<evidence type="ECO:0000313" key="4">
    <source>
        <dbReference type="EMBL" id="SHF64717.1"/>
    </source>
</evidence>
<dbReference type="PROSITE" id="PS51736">
    <property type="entry name" value="RECOMBINASES_3"/>
    <property type="match status" value="1"/>
</dbReference>
<sequence>MEAKKYICYYRVSTKKQGKSGLGLDAQRTICENYVENQKGIIVNSFVEVESGKNDNREQLHTAIAECKQTNSTLLIAKLDRLSRSVEFIFSLKNSGVNFVCVDMPELTTMTLGIFSTFAQSERERISERITVALAEKKKKGIKLGKPENLSNNFEKAYTNSLATRQNNAMNNENNRKAGLLVVSLRQSGKTWNEITTTLNKNGFRTRRGCMFGMTQVVRLYERFS</sequence>
<name>A0A1M5DCM4_9BACT</name>
<dbReference type="EMBL" id="FQUC01000008">
    <property type="protein sequence ID" value="SHF64717.1"/>
    <property type="molecule type" value="Genomic_DNA"/>
</dbReference>
<dbReference type="RefSeq" id="WP_062177947.1">
    <property type="nucleotide sequence ID" value="NZ_BBXL01000004.1"/>
</dbReference>
<dbReference type="GO" id="GO:0003677">
    <property type="term" value="F:DNA binding"/>
    <property type="evidence" value="ECO:0007669"/>
    <property type="project" value="UniProtKB-KW"/>
</dbReference>
<dbReference type="InterPro" id="IPR050639">
    <property type="entry name" value="SSR_resolvase"/>
</dbReference>
<reference evidence="5" key="1">
    <citation type="submission" date="2016-11" db="EMBL/GenBank/DDBJ databases">
        <authorList>
            <person name="Varghese N."/>
            <person name="Submissions S."/>
        </authorList>
    </citation>
    <scope>NUCLEOTIDE SEQUENCE [LARGE SCALE GENOMIC DNA]</scope>
    <source>
        <strain evidence="5">DSM 27370</strain>
    </source>
</reference>
<accession>A0A1M5DCM4</accession>
<organism evidence="4 5">
    <name type="scientific">Dysgonomonas macrotermitis</name>
    <dbReference type="NCBI Taxonomy" id="1346286"/>
    <lineage>
        <taxon>Bacteria</taxon>
        <taxon>Pseudomonadati</taxon>
        <taxon>Bacteroidota</taxon>
        <taxon>Bacteroidia</taxon>
        <taxon>Bacteroidales</taxon>
        <taxon>Dysgonomonadaceae</taxon>
        <taxon>Dysgonomonas</taxon>
    </lineage>
</organism>
<gene>
    <name evidence="4" type="ORF">SAMN05444362_108151</name>
</gene>
<dbReference type="SUPFAM" id="SSF53041">
    <property type="entry name" value="Resolvase-like"/>
    <property type="match status" value="1"/>
</dbReference>
<proteinExistence type="predicted"/>
<evidence type="ECO:0000313" key="5">
    <source>
        <dbReference type="Proteomes" id="UP000184480"/>
    </source>
</evidence>
<dbReference type="AlphaFoldDB" id="A0A1M5DCM4"/>
<dbReference type="Pfam" id="PF00239">
    <property type="entry name" value="Resolvase"/>
    <property type="match status" value="1"/>
</dbReference>
<protein>
    <submittedName>
        <fullName evidence="4">Resolvase, N terminal domain</fullName>
    </submittedName>
</protein>
<dbReference type="InterPro" id="IPR036162">
    <property type="entry name" value="Resolvase-like_N_sf"/>
</dbReference>